<name>A0A2A9NLZ7_9AGAR</name>
<gene>
    <name evidence="1" type="ORF">AMATHDRAFT_147974</name>
</gene>
<reference evidence="1 2" key="1">
    <citation type="submission" date="2014-02" db="EMBL/GenBank/DDBJ databases">
        <title>Transposable element dynamics among asymbiotic and ectomycorrhizal Amanita fungi.</title>
        <authorList>
            <consortium name="DOE Joint Genome Institute"/>
            <person name="Hess J."/>
            <person name="Skrede I."/>
            <person name="Wolfe B."/>
            <person name="LaButti K."/>
            <person name="Ohm R.A."/>
            <person name="Grigoriev I.V."/>
            <person name="Pringle A."/>
        </authorList>
    </citation>
    <scope>NUCLEOTIDE SEQUENCE [LARGE SCALE GENOMIC DNA]</scope>
    <source>
        <strain evidence="1 2">SKay4041</strain>
    </source>
</reference>
<dbReference type="AlphaFoldDB" id="A0A2A9NLZ7"/>
<dbReference type="Gene3D" id="1.20.1280.140">
    <property type="match status" value="1"/>
</dbReference>
<protein>
    <submittedName>
        <fullName evidence="1">Uncharacterized protein</fullName>
    </submittedName>
</protein>
<dbReference type="OrthoDB" id="3485059at2759"/>
<proteinExistence type="predicted"/>
<sequence>SEADANHILSLVKGFEPVILHLLRNIIDKKNAFLHLPINAVPIIHQALISLFGSSSNFGNALINAAPADLKGQATAIKNDIDGAFKQAIAAYA</sequence>
<keyword evidence="2" id="KW-1185">Reference proteome</keyword>
<evidence type="ECO:0000313" key="1">
    <source>
        <dbReference type="EMBL" id="PFH49287.1"/>
    </source>
</evidence>
<accession>A0A2A9NLZ7</accession>
<organism evidence="1 2">
    <name type="scientific">Amanita thiersii Skay4041</name>
    <dbReference type="NCBI Taxonomy" id="703135"/>
    <lineage>
        <taxon>Eukaryota</taxon>
        <taxon>Fungi</taxon>
        <taxon>Dikarya</taxon>
        <taxon>Basidiomycota</taxon>
        <taxon>Agaricomycotina</taxon>
        <taxon>Agaricomycetes</taxon>
        <taxon>Agaricomycetidae</taxon>
        <taxon>Agaricales</taxon>
        <taxon>Pluteineae</taxon>
        <taxon>Amanitaceae</taxon>
        <taxon>Amanita</taxon>
    </lineage>
</organism>
<dbReference type="Proteomes" id="UP000242287">
    <property type="component" value="Unassembled WGS sequence"/>
</dbReference>
<dbReference type="EMBL" id="KZ302034">
    <property type="protein sequence ID" value="PFH49287.1"/>
    <property type="molecule type" value="Genomic_DNA"/>
</dbReference>
<feature type="non-terminal residue" evidence="1">
    <location>
        <position position="1"/>
    </location>
</feature>
<evidence type="ECO:0000313" key="2">
    <source>
        <dbReference type="Proteomes" id="UP000242287"/>
    </source>
</evidence>